<protein>
    <recommendedName>
        <fullName evidence="4">Aspartic protease</fullName>
    </recommendedName>
</protein>
<evidence type="ECO:0008006" key="4">
    <source>
        <dbReference type="Google" id="ProtNLM"/>
    </source>
</evidence>
<gene>
    <name evidence="2" type="ORF">PHMEG_00031956</name>
</gene>
<organism evidence="2 3">
    <name type="scientific">Phytophthora megakarya</name>
    <dbReference type="NCBI Taxonomy" id="4795"/>
    <lineage>
        <taxon>Eukaryota</taxon>
        <taxon>Sar</taxon>
        <taxon>Stramenopiles</taxon>
        <taxon>Oomycota</taxon>
        <taxon>Peronosporomycetes</taxon>
        <taxon>Peronosporales</taxon>
        <taxon>Peronosporaceae</taxon>
        <taxon>Phytophthora</taxon>
    </lineage>
</organism>
<accession>A0A225UXE5</accession>
<sequence>MDVWVTNIGEGVGVLLGMDFMFSAGVRLGIREGMSVPFEDRICDPENMQIWSSDMDSVARSKMLCGQDEGISGSPKLFTAHAPIKVVNVSGRDCWFEPMTPDARISEYGNIPIVGQFARPGLRRYMEWQQIIQNNTLSAKARVRQEAYEQMLRDAAPPAVLVPKYKWPTKLLVRPKEPEQAQATKIVEELQPQRDIDGVESAEDATLGHTPRV</sequence>
<dbReference type="AlphaFoldDB" id="A0A225UXE5"/>
<dbReference type="EMBL" id="NBNE01010393">
    <property type="protein sequence ID" value="OWY97497.1"/>
    <property type="molecule type" value="Genomic_DNA"/>
</dbReference>
<evidence type="ECO:0000313" key="2">
    <source>
        <dbReference type="EMBL" id="OWY97497.1"/>
    </source>
</evidence>
<evidence type="ECO:0000313" key="3">
    <source>
        <dbReference type="Proteomes" id="UP000198211"/>
    </source>
</evidence>
<proteinExistence type="predicted"/>
<keyword evidence="3" id="KW-1185">Reference proteome</keyword>
<dbReference type="OrthoDB" id="128412at2759"/>
<name>A0A225UXE5_9STRA</name>
<reference evidence="3" key="1">
    <citation type="submission" date="2017-03" db="EMBL/GenBank/DDBJ databases">
        <title>Phytopthora megakarya and P. palmivora, two closely related causual agents of cacao black pod achieved similar genome size and gene model numbers by different mechanisms.</title>
        <authorList>
            <person name="Ali S."/>
            <person name="Shao J."/>
            <person name="Larry D.J."/>
            <person name="Kronmiller B."/>
            <person name="Shen D."/>
            <person name="Strem M.D."/>
            <person name="Melnick R.L."/>
            <person name="Guiltinan M.J."/>
            <person name="Tyler B.M."/>
            <person name="Meinhardt L.W."/>
            <person name="Bailey B.A."/>
        </authorList>
    </citation>
    <scope>NUCLEOTIDE SEQUENCE [LARGE SCALE GENOMIC DNA]</scope>
    <source>
        <strain evidence="3">zdho120</strain>
    </source>
</reference>
<feature type="region of interest" description="Disordered" evidence="1">
    <location>
        <begin position="192"/>
        <end position="213"/>
    </location>
</feature>
<evidence type="ECO:0000256" key="1">
    <source>
        <dbReference type="SAM" id="MobiDB-lite"/>
    </source>
</evidence>
<dbReference type="Proteomes" id="UP000198211">
    <property type="component" value="Unassembled WGS sequence"/>
</dbReference>
<comment type="caution">
    <text evidence="2">The sequence shown here is derived from an EMBL/GenBank/DDBJ whole genome shotgun (WGS) entry which is preliminary data.</text>
</comment>